<dbReference type="OrthoDB" id="270127at2759"/>
<evidence type="ECO:0000259" key="6">
    <source>
        <dbReference type="PROSITE" id="PS51336"/>
    </source>
</evidence>
<evidence type="ECO:0000256" key="4">
    <source>
        <dbReference type="ARBA" id="ARBA00023273"/>
    </source>
</evidence>
<keyword evidence="2" id="KW-0963">Cytoplasm</keyword>
<dbReference type="CDD" id="cd04412">
    <property type="entry name" value="NDPk7B"/>
    <property type="match status" value="1"/>
</dbReference>
<feature type="domain" description="DM10" evidence="6">
    <location>
        <begin position="40"/>
        <end position="127"/>
    </location>
</feature>
<comment type="caution">
    <text evidence="5">Lacks conserved residue(s) required for the propagation of feature annotation.</text>
</comment>
<dbReference type="InterPro" id="IPR006602">
    <property type="entry name" value="DM10_dom"/>
</dbReference>
<dbReference type="GO" id="GO:0005879">
    <property type="term" value="C:axonemal microtubule"/>
    <property type="evidence" value="ECO:0007669"/>
    <property type="project" value="TreeGrafter"/>
</dbReference>
<evidence type="ECO:0000256" key="3">
    <source>
        <dbReference type="ARBA" id="ARBA00023212"/>
    </source>
</evidence>
<dbReference type="PROSITE" id="PS51374">
    <property type="entry name" value="NDPK_LIKE"/>
    <property type="match status" value="2"/>
</dbReference>
<evidence type="ECO:0000256" key="1">
    <source>
        <dbReference type="ARBA" id="ARBA00004430"/>
    </source>
</evidence>
<accession>A0A9J7E4P0</accession>
<sequence length="419" mass="47066">MTKNHPSISLTPTPNASHIYRTFPSNIIIHISFLFQVFDYFDKYTFLCEIFDEDADIIVELVLNFFPFDNSCQVINPKKGKSLLRRVQLPTLKREMLQIGNIVNVFSKLLLITDCTPLTKRTLFSKVESTFAMIKPMSSNKHGTIITFIMKKGFRIVRMKNGKISKDFATKLYKHMVGEGMLPIIIDYVTSGEVIGLELVGPNAIAEWRRCLGATDPADAEPGTLRQIFGENILRNAAHGCISVNDAAEMLDLYFGYENGVPRIPFRATYENCTCCVIKPHVLLDGNVGAVLEQITATGKFHITAMAMFSVEIADAQEFYEIYKGVLPAFEGMCIHLAEGKCVVLEIQCIDPNLNCVSEFRQLAGPRDPGLCRQLYPNSIRALYGKTSIQNAIHCTDLPEDGKTEVQYFFKLLAKTQFV</sequence>
<dbReference type="PANTHER" id="PTHR43109">
    <property type="entry name" value="NUCLEOSIDE DIPHOSPHATE KINASE 7"/>
    <property type="match status" value="1"/>
</dbReference>
<dbReference type="SUPFAM" id="SSF54919">
    <property type="entry name" value="Nucleoside diphosphate kinase, NDK"/>
    <property type="match status" value="2"/>
</dbReference>
<dbReference type="RefSeq" id="XP_022821872.1">
    <property type="nucleotide sequence ID" value="XM_022966104.1"/>
</dbReference>
<dbReference type="AlphaFoldDB" id="A0A9J7E4P0"/>
<proteinExistence type="inferred from homology"/>
<keyword evidence="4" id="KW-0966">Cell projection</keyword>
<organism evidence="7 8">
    <name type="scientific">Spodoptera litura</name>
    <name type="common">Asian cotton leafworm</name>
    <dbReference type="NCBI Taxonomy" id="69820"/>
    <lineage>
        <taxon>Eukaryota</taxon>
        <taxon>Metazoa</taxon>
        <taxon>Ecdysozoa</taxon>
        <taxon>Arthropoda</taxon>
        <taxon>Hexapoda</taxon>
        <taxon>Insecta</taxon>
        <taxon>Pterygota</taxon>
        <taxon>Neoptera</taxon>
        <taxon>Endopterygota</taxon>
        <taxon>Lepidoptera</taxon>
        <taxon>Glossata</taxon>
        <taxon>Ditrysia</taxon>
        <taxon>Noctuoidea</taxon>
        <taxon>Noctuidae</taxon>
        <taxon>Amphipyrinae</taxon>
        <taxon>Spodoptera</taxon>
    </lineage>
</organism>
<dbReference type="KEGG" id="sliu:111353187"/>
<dbReference type="Gene3D" id="3.30.70.141">
    <property type="entry name" value="Nucleoside diphosphate kinase-like domain"/>
    <property type="match status" value="2"/>
</dbReference>
<evidence type="ECO:0000256" key="5">
    <source>
        <dbReference type="PROSITE-ProRule" id="PRU00706"/>
    </source>
</evidence>
<evidence type="ECO:0000256" key="2">
    <source>
        <dbReference type="ARBA" id="ARBA00022490"/>
    </source>
</evidence>
<keyword evidence="7" id="KW-1185">Reference proteome</keyword>
<evidence type="ECO:0000313" key="7">
    <source>
        <dbReference type="Proteomes" id="UP000301870"/>
    </source>
</evidence>
<dbReference type="PROSITE" id="PS51336">
    <property type="entry name" value="DM10"/>
    <property type="match status" value="1"/>
</dbReference>
<dbReference type="SMART" id="SM00562">
    <property type="entry name" value="NDK"/>
    <property type="match status" value="2"/>
</dbReference>
<protein>
    <submittedName>
        <fullName evidence="8">Nucleoside diphosphate kinase 7-like isoform X1</fullName>
    </submittedName>
</protein>
<dbReference type="InterPro" id="IPR036850">
    <property type="entry name" value="NDK-like_dom_sf"/>
</dbReference>
<evidence type="ECO:0000313" key="8">
    <source>
        <dbReference type="RefSeq" id="XP_022821872.1"/>
    </source>
</evidence>
<dbReference type="FunFam" id="3.30.70.141:FF:000004">
    <property type="entry name" value="Nucleoside diphosphate kinase 7"/>
    <property type="match status" value="1"/>
</dbReference>
<dbReference type="GeneID" id="111353187"/>
<gene>
    <name evidence="8" type="primary">LOC111353187</name>
</gene>
<name>A0A9J7E4P0_SPOLT</name>
<dbReference type="SMART" id="SM00676">
    <property type="entry name" value="DM10"/>
    <property type="match status" value="1"/>
</dbReference>
<keyword evidence="3" id="KW-0206">Cytoskeleton</keyword>
<comment type="similarity">
    <text evidence="5">Belongs to the NDK family.</text>
</comment>
<dbReference type="Proteomes" id="UP000301870">
    <property type="component" value="Chromosome 16"/>
</dbReference>
<dbReference type="InterPro" id="IPR037993">
    <property type="entry name" value="NDPk7B"/>
</dbReference>
<dbReference type="PANTHER" id="PTHR43109:SF2">
    <property type="entry name" value="NUCLEOSIDE DIPHOSPHATE KINASE 7"/>
    <property type="match status" value="1"/>
</dbReference>
<dbReference type="Pfam" id="PF00334">
    <property type="entry name" value="NDK"/>
    <property type="match status" value="2"/>
</dbReference>
<comment type="subcellular location">
    <subcellularLocation>
        <location evidence="1">Cytoplasm</location>
        <location evidence="1">Cytoskeleton</location>
        <location evidence="1">Cilium axoneme</location>
    </subcellularLocation>
</comment>
<dbReference type="InterPro" id="IPR034907">
    <property type="entry name" value="NDK-like_dom"/>
</dbReference>
<reference evidence="8" key="1">
    <citation type="submission" date="2025-08" db="UniProtKB">
        <authorList>
            <consortium name="RefSeq"/>
        </authorList>
    </citation>
    <scope>IDENTIFICATION</scope>
    <source>
        <strain evidence="8">Ishihara</strain>
        <tissue evidence="8">Whole body</tissue>
    </source>
</reference>